<keyword evidence="2" id="KW-1185">Reference proteome</keyword>
<reference evidence="1 2" key="1">
    <citation type="journal article" date="2011" name="J. Biotechnol.">
        <title>High-quality genome sequence of Pichia pastoris CBS7435.</title>
        <authorList>
            <person name="Kuberl A."/>
            <person name="Schneider J."/>
            <person name="Thallinger G.G."/>
            <person name="Anderl I."/>
            <person name="Wibberg D."/>
            <person name="Hajek T."/>
            <person name="Jaenicke S."/>
            <person name="Brinkrolf K."/>
            <person name="Goesmann A."/>
            <person name="Szczepanowski R."/>
            <person name="Puhler A."/>
            <person name="Schwab H."/>
            <person name="Glieder A."/>
            <person name="Pichler H."/>
        </authorList>
    </citation>
    <scope>NUCLEOTIDE SEQUENCE [LARGE SCALE GENOMIC DNA]</scope>
    <source>
        <strain evidence="2">ATCC 76273 / CBS 7435 / CECT 11047 / NRRL Y-11430 / Wegner 21-1</strain>
    </source>
</reference>
<name>A0A1G4KPN1_KOMPC</name>
<dbReference type="EMBL" id="FR839629">
    <property type="protein sequence ID" value="SCV11971.1"/>
    <property type="molecule type" value="Genomic_DNA"/>
</dbReference>
<dbReference type="AlphaFoldDB" id="A0A1G4KPN1"/>
<proteinExistence type="predicted"/>
<reference evidence="1 2" key="2">
    <citation type="journal article" date="2016" name="FEMS Yeast Res.">
        <title>Curation of the genome annotation of Pichia pastoris (Komagataella phaffii) CBS7435 from gene level to protein function.</title>
        <authorList>
            <person name="Valli M."/>
            <person name="Tatto N.E."/>
            <person name="Peymann A."/>
            <person name="Gruber C."/>
            <person name="Landes N."/>
            <person name="Ekker H."/>
            <person name="Thallinger G.G."/>
            <person name="Mattanovich D."/>
            <person name="Gasser B."/>
            <person name="Graf A.B."/>
        </authorList>
    </citation>
    <scope>GENOME REANNOTATION</scope>
    <source>
        <strain evidence="1 2">ATCC 76273 / CBS 7435 / CECT 11047 / NRRL Y-11430 / Wegner 21-1</strain>
    </source>
</reference>
<accession>A0A1G4KPN1</accession>
<dbReference type="Proteomes" id="UP000006853">
    <property type="component" value="Chromosome 2"/>
</dbReference>
<evidence type="ECO:0000313" key="2">
    <source>
        <dbReference type="Proteomes" id="UP000006853"/>
    </source>
</evidence>
<sequence>MPRKVCYLIGSLRSFNNDLQPCEWAIVRFSVTENSLVTIEEDIAIIAVRRITKGLVISNLEVIDLF</sequence>
<organism evidence="1 2">
    <name type="scientific">Komagataella phaffii (strain ATCC 76273 / CBS 7435 / CECT 11047 / NRRL Y-11430 / Wegner 21-1)</name>
    <name type="common">Yeast</name>
    <name type="synonym">Pichia pastoris</name>
    <dbReference type="NCBI Taxonomy" id="981350"/>
    <lineage>
        <taxon>Eukaryota</taxon>
        <taxon>Fungi</taxon>
        <taxon>Dikarya</taxon>
        <taxon>Ascomycota</taxon>
        <taxon>Saccharomycotina</taxon>
        <taxon>Pichiomycetes</taxon>
        <taxon>Pichiales</taxon>
        <taxon>Pichiaceae</taxon>
        <taxon>Komagataella</taxon>
    </lineage>
</organism>
<evidence type="ECO:0000313" key="1">
    <source>
        <dbReference type="EMBL" id="SCV11971.1"/>
    </source>
</evidence>
<gene>
    <name evidence="1" type="ordered locus">PP7435_Chr2-1462</name>
</gene>
<protein>
    <submittedName>
        <fullName evidence="1">Uncharacterized protein</fullName>
    </submittedName>
</protein>